<organism evidence="1 2">
    <name type="scientific">Klebsiella phage Menlow</name>
    <dbReference type="NCBI Taxonomy" id="2054273"/>
    <lineage>
        <taxon>Viruses</taxon>
        <taxon>Duplodnaviria</taxon>
        <taxon>Heunggongvirae</taxon>
        <taxon>Uroviricota</taxon>
        <taxon>Caudoviricetes</taxon>
        <taxon>Pantevenvirales</taxon>
        <taxon>Ackermannviridae</taxon>
        <taxon>Taipeivirus</taxon>
        <taxon>Taipeivirus menlow</taxon>
    </lineage>
</organism>
<evidence type="ECO:0000313" key="2">
    <source>
        <dbReference type="Proteomes" id="UP000241701"/>
    </source>
</evidence>
<accession>A0A2H5BNB6</accession>
<sequence length="38" mass="4390">MTDNEIAQIIKQHSRFAPDAANVIMLHKDGRVFFAEKF</sequence>
<name>A0A2H5BNB6_9CAUD</name>
<proteinExistence type="predicted"/>
<protein>
    <submittedName>
        <fullName evidence="1">Uncharacterized protein</fullName>
    </submittedName>
</protein>
<dbReference type="Proteomes" id="UP000241701">
    <property type="component" value="Segment"/>
</dbReference>
<evidence type="ECO:0000313" key="1">
    <source>
        <dbReference type="EMBL" id="AUG87817.1"/>
    </source>
</evidence>
<gene>
    <name evidence="1" type="ORF">CPT_Menlow_116</name>
</gene>
<reference evidence="2" key="1">
    <citation type="submission" date="2017-11" db="EMBL/GenBank/DDBJ databases">
        <title>Complete Genome of Klebsiella pneumoniae Myophage Menlow.</title>
        <authorList>
            <person name="Newkirk H.N."/>
            <person name="Lessor L."/>
            <person name="Liu M."/>
        </authorList>
    </citation>
    <scope>NUCLEOTIDE SEQUENCE [LARGE SCALE GENOMIC DNA]</scope>
</reference>
<dbReference type="EMBL" id="MG428990">
    <property type="protein sequence ID" value="AUG87817.1"/>
    <property type="molecule type" value="Genomic_DNA"/>
</dbReference>
<keyword evidence="2" id="KW-1185">Reference proteome</keyword>